<name>A0A2R3UAG5_9VIRU</name>
<dbReference type="Pfam" id="PF20577">
    <property type="entry name" value="Phage_ORF5"/>
    <property type="match status" value="1"/>
</dbReference>
<evidence type="ECO:0000313" key="1">
    <source>
        <dbReference type="EMBL" id="AVQ10268.1"/>
    </source>
</evidence>
<accession>A0A2R3UAG5</accession>
<organism evidence="1">
    <name type="scientific">Gokushovirinae environmental samples</name>
    <dbReference type="NCBI Taxonomy" id="1478972"/>
    <lineage>
        <taxon>Viruses</taxon>
        <taxon>Monodnaviria</taxon>
        <taxon>Sangervirae</taxon>
        <taxon>Phixviricota</taxon>
        <taxon>Malgrandaviricetes</taxon>
        <taxon>Petitvirales</taxon>
        <taxon>Microviridae</taxon>
        <taxon>environmental samples</taxon>
    </lineage>
</organism>
<proteinExistence type="predicted"/>
<dbReference type="InterPro" id="IPR046781">
    <property type="entry name" value="Phage_ORF5"/>
</dbReference>
<reference evidence="1" key="1">
    <citation type="submission" date="2018-03" db="EMBL/GenBank/DDBJ databases">
        <title>Twenty-four Novel Viral Genomes identified from the Dushanzi Mud Volcanic Sediment in Xinjiang, China.</title>
        <authorList>
            <person name="Han L."/>
        </authorList>
    </citation>
    <scope>NUCLEOTIDE SEQUENCE</scope>
</reference>
<protein>
    <submittedName>
        <fullName evidence="1">DNA binding protein VP5</fullName>
    </submittedName>
</protein>
<dbReference type="EMBL" id="MH029530">
    <property type="protein sequence ID" value="AVQ10268.1"/>
    <property type="molecule type" value="Genomic_DNA"/>
</dbReference>
<sequence length="83" mass="9404">MKLVCFSVRDEKIGAFLPPFTCRARGEALRSFTDAVNNPEHLFAKNLEDYVLYEVGFFEDVAGMFAPKEPERLLSGFEAKTPQ</sequence>